<proteinExistence type="predicted"/>
<name>A0ABV6Z0I3_UNCC1</name>
<dbReference type="Proteomes" id="UP001594351">
    <property type="component" value="Unassembled WGS sequence"/>
</dbReference>
<accession>A0ABV6Z0I3</accession>
<gene>
    <name evidence="2" type="ORF">ACFL27_17355</name>
</gene>
<keyword evidence="3" id="KW-1185">Reference proteome</keyword>
<evidence type="ECO:0000256" key="1">
    <source>
        <dbReference type="SAM" id="Phobius"/>
    </source>
</evidence>
<protein>
    <submittedName>
        <fullName evidence="2">Uncharacterized protein</fullName>
    </submittedName>
</protein>
<keyword evidence="1" id="KW-1133">Transmembrane helix</keyword>
<sequence>MRHWGSEDKISPRLKKSEFGPWAIDQTSGLVHLLVEFHRDMDQFTGEVLLIEQGALVLHFFEGIILLVSLSP</sequence>
<organism evidence="2 3">
    <name type="scientific">candidate division CSSED10-310 bacterium</name>
    <dbReference type="NCBI Taxonomy" id="2855610"/>
    <lineage>
        <taxon>Bacteria</taxon>
        <taxon>Bacteria division CSSED10-310</taxon>
    </lineage>
</organism>
<evidence type="ECO:0000313" key="3">
    <source>
        <dbReference type="Proteomes" id="UP001594351"/>
    </source>
</evidence>
<keyword evidence="1" id="KW-0472">Membrane</keyword>
<keyword evidence="1" id="KW-0812">Transmembrane</keyword>
<reference evidence="2 3" key="1">
    <citation type="submission" date="2024-09" db="EMBL/GenBank/DDBJ databases">
        <title>Laminarin stimulates single cell rates of sulfate reduction while oxygen inhibits transcriptomic activity in coastal marine sediment.</title>
        <authorList>
            <person name="Lindsay M."/>
            <person name="Orcutt B."/>
            <person name="Emerson D."/>
            <person name="Stepanauskas R."/>
            <person name="D'Angelo T."/>
        </authorList>
    </citation>
    <scope>NUCLEOTIDE SEQUENCE [LARGE SCALE GENOMIC DNA]</scope>
    <source>
        <strain evidence="2">SAG AM-311-K15</strain>
    </source>
</reference>
<evidence type="ECO:0000313" key="2">
    <source>
        <dbReference type="EMBL" id="MFC1851962.1"/>
    </source>
</evidence>
<feature type="transmembrane region" description="Helical" evidence="1">
    <location>
        <begin position="48"/>
        <end position="70"/>
    </location>
</feature>
<dbReference type="EMBL" id="JBHPBY010000246">
    <property type="protein sequence ID" value="MFC1851962.1"/>
    <property type="molecule type" value="Genomic_DNA"/>
</dbReference>
<comment type="caution">
    <text evidence="2">The sequence shown here is derived from an EMBL/GenBank/DDBJ whole genome shotgun (WGS) entry which is preliminary data.</text>
</comment>